<dbReference type="OrthoDB" id="9812260at2"/>
<dbReference type="SMART" id="SM00267">
    <property type="entry name" value="GGDEF"/>
    <property type="match status" value="1"/>
</dbReference>
<evidence type="ECO:0000259" key="5">
    <source>
        <dbReference type="PROSITE" id="PS50887"/>
    </source>
</evidence>
<dbReference type="InterPro" id="IPR029787">
    <property type="entry name" value="Nucleotide_cyclase"/>
</dbReference>
<organism evidence="6 7">
    <name type="scientific">Zobellella taiwanensis</name>
    <dbReference type="NCBI Taxonomy" id="347535"/>
    <lineage>
        <taxon>Bacteria</taxon>
        <taxon>Pseudomonadati</taxon>
        <taxon>Pseudomonadota</taxon>
        <taxon>Gammaproteobacteria</taxon>
        <taxon>Aeromonadales</taxon>
        <taxon>Aeromonadaceae</taxon>
        <taxon>Zobellella</taxon>
    </lineage>
</organism>
<dbReference type="EC" id="2.7.7.65" evidence="2"/>
<reference evidence="6 7" key="1">
    <citation type="submission" date="2018-03" db="EMBL/GenBank/DDBJ databases">
        <title>The draft genome of Zobellella taiwanensis JCM 13381.</title>
        <authorList>
            <person name="Liu L."/>
            <person name="Li L."/>
            <person name="Wang T."/>
            <person name="Zhang X."/>
            <person name="Liang L."/>
        </authorList>
    </citation>
    <scope>NUCLEOTIDE SEQUENCE [LARGE SCALE GENOMIC DNA]</scope>
    <source>
        <strain evidence="6 7">JCM 13381</strain>
    </source>
</reference>
<dbReference type="PANTHER" id="PTHR45138:SF9">
    <property type="entry name" value="DIGUANYLATE CYCLASE DGCM-RELATED"/>
    <property type="match status" value="1"/>
</dbReference>
<dbReference type="Pfam" id="PF00990">
    <property type="entry name" value="GGDEF"/>
    <property type="match status" value="1"/>
</dbReference>
<dbReference type="InterPro" id="IPR050469">
    <property type="entry name" value="Diguanylate_Cyclase"/>
</dbReference>
<evidence type="ECO:0000256" key="1">
    <source>
        <dbReference type="ARBA" id="ARBA00001946"/>
    </source>
</evidence>
<dbReference type="EMBL" id="PXYH01000002">
    <property type="protein sequence ID" value="PSJ47168.1"/>
    <property type="molecule type" value="Genomic_DNA"/>
</dbReference>
<feature type="domain" description="GGDEF" evidence="5">
    <location>
        <begin position="435"/>
        <end position="567"/>
    </location>
</feature>
<comment type="caution">
    <text evidence="6">The sequence shown here is derived from an EMBL/GenBank/DDBJ whole genome shotgun (WGS) entry which is preliminary data.</text>
</comment>
<proteinExistence type="predicted"/>
<protein>
    <recommendedName>
        <fullName evidence="2">diguanylate cyclase</fullName>
        <ecNumber evidence="2">2.7.7.65</ecNumber>
    </recommendedName>
</protein>
<dbReference type="CDD" id="cd01949">
    <property type="entry name" value="GGDEF"/>
    <property type="match status" value="1"/>
</dbReference>
<dbReference type="SUPFAM" id="SSF55073">
    <property type="entry name" value="Nucleotide cyclase"/>
    <property type="match status" value="1"/>
</dbReference>
<dbReference type="AlphaFoldDB" id="A0A2P7RAA4"/>
<dbReference type="RefSeq" id="WP_106452093.1">
    <property type="nucleotide sequence ID" value="NZ_PXYH01000002.1"/>
</dbReference>
<keyword evidence="4" id="KW-0812">Transmembrane</keyword>
<dbReference type="InterPro" id="IPR000160">
    <property type="entry name" value="GGDEF_dom"/>
</dbReference>
<feature type="transmembrane region" description="Helical" evidence="4">
    <location>
        <begin position="321"/>
        <end position="346"/>
    </location>
</feature>
<feature type="transmembrane region" description="Helical" evidence="4">
    <location>
        <begin position="20"/>
        <end position="40"/>
    </location>
</feature>
<keyword evidence="4" id="KW-1133">Transmembrane helix</keyword>
<comment type="cofactor">
    <cofactor evidence="1">
        <name>Mg(2+)</name>
        <dbReference type="ChEBI" id="CHEBI:18420"/>
    </cofactor>
</comment>
<accession>A0A2P7RAA4</accession>
<keyword evidence="7" id="KW-1185">Reference proteome</keyword>
<dbReference type="PROSITE" id="PS50887">
    <property type="entry name" value="GGDEF"/>
    <property type="match status" value="1"/>
</dbReference>
<dbReference type="InterPro" id="IPR043128">
    <property type="entry name" value="Rev_trsase/Diguanyl_cyclase"/>
</dbReference>
<evidence type="ECO:0000256" key="2">
    <source>
        <dbReference type="ARBA" id="ARBA00012528"/>
    </source>
</evidence>
<dbReference type="GO" id="GO:0052621">
    <property type="term" value="F:diguanylate cyclase activity"/>
    <property type="evidence" value="ECO:0007669"/>
    <property type="project" value="UniProtKB-EC"/>
</dbReference>
<dbReference type="Proteomes" id="UP000242181">
    <property type="component" value="Unassembled WGS sequence"/>
</dbReference>
<name>A0A2P7RAA4_9GAMM</name>
<keyword evidence="4" id="KW-0472">Membrane</keyword>
<comment type="catalytic activity">
    <reaction evidence="3">
        <text>2 GTP = 3',3'-c-di-GMP + 2 diphosphate</text>
        <dbReference type="Rhea" id="RHEA:24898"/>
        <dbReference type="ChEBI" id="CHEBI:33019"/>
        <dbReference type="ChEBI" id="CHEBI:37565"/>
        <dbReference type="ChEBI" id="CHEBI:58805"/>
        <dbReference type="EC" id="2.7.7.65"/>
    </reaction>
</comment>
<sequence>MPHSLSPGRLPQGGGLRWKLWILTLLAALCIGLLAGATLYQSVGGFVRAKLNARAISQFAASFEAANHISAERGPANDLMSADPARREPARRRLQQYRARTDRSLRRLATTQLPAGLLARVERDLELARQRVDIVALLDPAARRFDQVQAAIDAMFAAWDSYSRLIQWQAAQLVRQDEALSAAVLKSMSLGNLREYAGRIGSYIVAPMAAGMEVPVANRIQLQIARGRLLELWQLLSPGIEVLPAADPVRQQHELARRHYLRHGLALVDQLLNEYPYPMDALAFTDHYVATMQPLETLRNLLLGQTLAQAEQHRQQAWRTLWLLGLITLLALLLLAALVLALQYYVFGPLLRAADAVFALADGDAEPPRARRQDAGEIRRLFAAMGIVSDRLRERARLTRELEQLAITDSLTGLLNRRAIDRLGRKALAGTRRQDTPCLILIDVDHFKAINDTHGHPAGDQVLRELAGLMRAQLRPSDHLGRFGGEEFAVLIEGAGLAQATRLARRLKRAIRHHRLDLDNGARLTITASLGVAGGPGLDWEQMIALADQALYRAKAAGRDRVRSQRAPDTPD</sequence>
<dbReference type="PANTHER" id="PTHR45138">
    <property type="entry name" value="REGULATORY COMPONENTS OF SENSORY TRANSDUCTION SYSTEM"/>
    <property type="match status" value="1"/>
</dbReference>
<evidence type="ECO:0000256" key="3">
    <source>
        <dbReference type="ARBA" id="ARBA00034247"/>
    </source>
</evidence>
<gene>
    <name evidence="6" type="ORF">C7I36_02110</name>
</gene>
<dbReference type="NCBIfam" id="TIGR00254">
    <property type="entry name" value="GGDEF"/>
    <property type="match status" value="1"/>
</dbReference>
<dbReference type="Gene3D" id="6.10.340.10">
    <property type="match status" value="1"/>
</dbReference>
<evidence type="ECO:0000256" key="4">
    <source>
        <dbReference type="SAM" id="Phobius"/>
    </source>
</evidence>
<evidence type="ECO:0000313" key="7">
    <source>
        <dbReference type="Proteomes" id="UP000242181"/>
    </source>
</evidence>
<dbReference type="FunFam" id="3.30.70.270:FF:000001">
    <property type="entry name" value="Diguanylate cyclase domain protein"/>
    <property type="match status" value="1"/>
</dbReference>
<dbReference type="Gene3D" id="3.30.70.270">
    <property type="match status" value="1"/>
</dbReference>
<evidence type="ECO:0000313" key="6">
    <source>
        <dbReference type="EMBL" id="PSJ47168.1"/>
    </source>
</evidence>